<keyword evidence="1" id="KW-0418">Kinase</keyword>
<protein>
    <submittedName>
        <fullName evidence="1">Protein kinase</fullName>
    </submittedName>
</protein>
<organism evidence="1">
    <name type="scientific">Perkinsela sp. CCAP 1560/4</name>
    <dbReference type="NCBI Taxonomy" id="1314962"/>
    <lineage>
        <taxon>Eukaryota</taxon>
        <taxon>Discoba</taxon>
        <taxon>Euglenozoa</taxon>
        <taxon>Kinetoplastea</taxon>
        <taxon>Prokinetoplastina</taxon>
        <taxon>Ichthyobodonidae</taxon>
        <taxon>Perkinsela</taxon>
    </lineage>
</organism>
<feature type="binding site" evidence="2">
    <location>
        <position position="641"/>
    </location>
    <ligand>
        <name>Zn(2+)</name>
        <dbReference type="ChEBI" id="CHEBI:29105"/>
        <label>1</label>
    </ligand>
</feature>
<keyword evidence="2" id="KW-0002">3D-structure</keyword>
<feature type="binding site" evidence="2">
    <location>
        <position position="639"/>
    </location>
    <ligand>
        <name>Zn(2+)</name>
        <dbReference type="ChEBI" id="CHEBI:29105"/>
        <label>1</label>
    </ligand>
</feature>
<accession>A0A0L1KLX8</accession>
<evidence type="ECO:0000313" key="1">
    <source>
        <dbReference type="EMBL" id="KNH04829.1"/>
    </source>
</evidence>
<keyword evidence="2" id="KW-0479">Metal-binding</keyword>
<comment type="caution">
    <text evidence="1">The sequence shown here is derived from an EMBL/GenBank/DDBJ whole genome shotgun (WGS) entry which is preliminary data.</text>
</comment>
<feature type="binding site" evidence="2">
    <location>
        <position position="646"/>
    </location>
    <ligand>
        <name>Zn(2+)</name>
        <dbReference type="ChEBI" id="CHEBI:29105"/>
        <label>2</label>
    </ligand>
</feature>
<keyword evidence="2" id="KW-0862">Zinc</keyword>
<gene>
    <name evidence="1" type="ORF">XU18_4017</name>
</gene>
<reference evidence="2" key="2">
    <citation type="journal article" date="2021" name="J. Cell Biol.">
        <title>Kinetoplastid kinetochore proteins KKT2 and KKT3 have unique centromere localization domains.</title>
        <authorList>
            <person name="Marciano G."/>
            <person name="Ishii M."/>
            <person name="Nerusheva O.O."/>
            <person name="Akiyoshi B."/>
        </authorList>
    </citation>
    <scope>X-RAY CRYSTALLOGRAPHY (2.87 ANGSTROMS) OF 551-679 IN COMPLEX WITH ZN(2+)</scope>
</reference>
<reference evidence="1" key="1">
    <citation type="submission" date="2015-06" db="EMBL/GenBank/DDBJ databases">
        <title>Draft genomes of Paramoeba pemaquidensis and its kinetoplastid endosymbiont Perkinsela sp. CCAP 1560/4.</title>
        <authorList>
            <person name="Tanifuji G."/>
            <person name="David V."/>
            <person name="Flegontov P."/>
            <person name="Gerasimov E."/>
            <person name="Hashimi H."/>
            <person name="Logacheva M."/>
            <person name="Maruyama S."/>
            <person name="Onodera N."/>
            <person name="Gray M."/>
            <person name="Archibald J."/>
            <person name="Curtis B."/>
            <person name="Cenci U."/>
            <person name="Lukes J."/>
        </authorList>
    </citation>
    <scope>NUCLEOTIDE SEQUENCE</scope>
    <source>
        <strain evidence="1">CCAP 1560/4</strain>
    </source>
</reference>
<feature type="binding site" evidence="2">
    <location>
        <position position="575"/>
    </location>
    <ligand>
        <name>Zn(2+)</name>
        <dbReference type="ChEBI" id="CHEBI:29105"/>
        <label>1</label>
    </ligand>
</feature>
<accession>A0ACD6B9X3</accession>
<dbReference type="PDB" id="6TLX">
    <property type="method" value="X-ray"/>
    <property type="resolution" value="2.87 A"/>
    <property type="chains" value="A=551-679"/>
</dbReference>
<dbReference type="EMBL" id="LFNC01000316">
    <property type="protein sequence ID" value="KNH04829.1"/>
    <property type="molecule type" value="Genomic_DNA"/>
</dbReference>
<proteinExistence type="evidence at protein level"/>
<feature type="binding site" evidence="2">
    <location>
        <position position="605"/>
    </location>
    <ligand>
        <name>Zn(2+)</name>
        <dbReference type="ChEBI" id="CHEBI:29105"/>
        <label>2</label>
    </ligand>
</feature>
<name>A0ACD6B9X3_9EUGL</name>
<keyword evidence="1" id="KW-0808">Transferase</keyword>
<feature type="binding site" evidence="2">
    <location>
        <position position="571"/>
    </location>
    <ligand>
        <name>Zn(2+)</name>
        <dbReference type="ChEBI" id="CHEBI:29105"/>
        <label>1</label>
    </ligand>
</feature>
<evidence type="ECO:0007829" key="2">
    <source>
        <dbReference type="PDB" id="6TLX"/>
    </source>
</evidence>
<feature type="binding site" evidence="2">
    <location>
        <position position="649"/>
    </location>
    <ligand>
        <name>Zn(2+)</name>
        <dbReference type="ChEBI" id="CHEBI:29105"/>
        <label>2</label>
    </ligand>
</feature>
<sequence length="1040" mass="117643">MEYNRNSRRHDSLVAAKVVNLDPTHVQISIQPEDMKVVGAAREVRITTDEILGEGAFGIVLAGRMTETWKTSINAVQTKTTPVAIKCSRTKMRGKELERLREEVSIMSLLAHSNIVQFHFACVSRDYVYIVMEQCAKGNLYDVMKAHGQPLAMPDILFLGYQMVEALCYVHSKGCIHRDLKPGNFVFDQRGNVKLTDFGLSSSGNSGIVHDNRRVNISDDAKADAKENAGRRMVAGTYSYMAPEIMKQVLHHQKHKHLQKGFRYSVEVDVYSLGVVLFYLATRTSPYWNSMREGSRKTASAKKTSTQLLCEAVSEGRWQWPLPSQMNMPSFDFDFMRLVESMMSVEGSRRPELRSVRQHCIWERRPEALSPALLAVIHGSADSVVRPSVKGHSESRGGSADLKSLEDEEAKVRRKFENVRIRYANLALLQGRELAKRSEIVSAYHACSTALEKDQREHRVKTIWNTSISLAHHGATQQAEKSSVGKYAFRPSTLAAYSTELSKRSSPVSAARVKSSPPQRRKSKTEPRPSAKRTTSTTARRTPSFWLDGPSQKFSTSPSPTLDDGLDRIKCPKKHGMKLLRAFPKLNDTAGGTSDYGWGFWCDRCHKEVPALIKSKKRISKAQDERTHAPEENTFFYHCHCGYDLCKACGASIIHASNTLKENYSTELKNLAACFSTPSPMRRPKIVMQKSSEKIAETLPSSLITSAESEPSVVERVERRNPVTPKNAFEKTTAYTSIPNWDSLFEEESASTSHRQTHTKSRVKANSRKAKKEAIPKATATSPTIPLEITENSGWIWHYEVLQEDDTIYILYKSCAEVFGCLVMSTHVDFHSAVLYDAHREMVFYVPRLDHSTPAAQPKNLHPYVQTLYTDPIIMLREADVVHMTRRQSSSMSQSPTPPGRVRTADHEMFFELPRYFAVVKEYAARHAQEKLPFTPPKTQSLSYLRSFSFDCAAQEDPEWYLFRLSNGHVMVSVVENNTQIRWLAPSGKGRRKGKTGGAIEKPPKYILRDNVFHPYDDRKYLQIVREAVQRMEKTGNDDI</sequence>